<feature type="transmembrane region" description="Helical" evidence="7">
    <location>
        <begin position="637"/>
        <end position="658"/>
    </location>
</feature>
<feature type="transmembrane region" description="Helical" evidence="7">
    <location>
        <begin position="691"/>
        <end position="712"/>
    </location>
</feature>
<keyword evidence="2" id="KW-1003">Cell membrane</keyword>
<evidence type="ECO:0000256" key="4">
    <source>
        <dbReference type="ARBA" id="ARBA00022989"/>
    </source>
</evidence>
<keyword evidence="3 7" id="KW-0812">Transmembrane</keyword>
<evidence type="ECO:0000256" key="2">
    <source>
        <dbReference type="ARBA" id="ARBA00022475"/>
    </source>
</evidence>
<evidence type="ECO:0000313" key="9">
    <source>
        <dbReference type="EMBL" id="CAB4736024.1"/>
    </source>
</evidence>
<name>A0A6J6SMH2_9ZZZZ</name>
<evidence type="ECO:0000256" key="3">
    <source>
        <dbReference type="ARBA" id="ARBA00022692"/>
    </source>
</evidence>
<evidence type="ECO:0000256" key="6">
    <source>
        <dbReference type="SAM" id="MobiDB-lite"/>
    </source>
</evidence>
<proteinExistence type="predicted"/>
<protein>
    <submittedName>
        <fullName evidence="9">Unannotated protein</fullName>
    </submittedName>
</protein>
<sequence length="772" mass="78546">MSASAPRIRSRTLQGAWSRRGTLLPLMLLTAVVVAGVVAVVGFAAAAGTSRLLAVPLLLIGAVAVPATGRELASARRGEIALARLRGLEGGELFALLALEPLMVLLAGSALGAGAGVGVSALATRTWLDEPVGVPGWDVLSAVLVVLLVALAAVLVGMAAALREPLVAQVRGSARPRTSTSAAVFGQVLVVVGAAVAIYRARVVDGTQSDLLVLAGPALVGLAAGQASLWLMARSARLAVRRTRRRGLPTYLASRRLARSADAAAPLRVLVAAGVVAGLAVTGAAQVSAWADETARLRAGAPLRIDLERGAGGDAASVLALTQRLDPEGQWLMGAVVVPGEGSVPARRAFVDVARADRVVGDFFAGTSAARIGGLADRLTDASSAWAVPSTGTSIQVEVAGVSARADGTLRPRVDVEIADPAGQVLVAGIRLELLTSGAPVGSSIPVDCVAGCTVRSVTLSRTPGDRDLPFVLTRLQIGSTDLVEREWEPAEPATDEGPGGPVEVTDGLLAPASPGRLTALPARGEGPVPVLVTRTATWEGDPVLESPGGEDLPARVVARFPALPLVEADGVYADLPRAAAGAPPTVPAAEVMVLARADTPAALLAELREETGAEPRALEVVTADVRAATGAAQAQAYLLMAGCSLLVAMLALLTAVIRQRPTWVRDVAALRAVGVTPATLRRSTLVEAGLLLAVTGVAVALGTWASVGLLLGRLGLVTVPEHAVELRTAVAPLPLAAAALVCAVLVVALVVRGRTVDPAESSPGRLREEVR</sequence>
<accession>A0A6J6SMH2</accession>
<feature type="transmembrane region" description="Helical" evidence="7">
    <location>
        <begin position="93"/>
        <end position="119"/>
    </location>
</feature>
<keyword evidence="5 7" id="KW-0472">Membrane</keyword>
<comment type="subcellular location">
    <subcellularLocation>
        <location evidence="1">Cell membrane</location>
        <topology evidence="1">Multi-pass membrane protein</topology>
    </subcellularLocation>
</comment>
<organism evidence="9">
    <name type="scientific">freshwater metagenome</name>
    <dbReference type="NCBI Taxonomy" id="449393"/>
    <lineage>
        <taxon>unclassified sequences</taxon>
        <taxon>metagenomes</taxon>
        <taxon>ecological metagenomes</taxon>
    </lineage>
</organism>
<feature type="transmembrane region" description="Helical" evidence="7">
    <location>
        <begin position="139"/>
        <end position="162"/>
    </location>
</feature>
<evidence type="ECO:0000256" key="1">
    <source>
        <dbReference type="ARBA" id="ARBA00004651"/>
    </source>
</evidence>
<feature type="transmembrane region" description="Helical" evidence="7">
    <location>
        <begin position="211"/>
        <end position="233"/>
    </location>
</feature>
<feature type="transmembrane region" description="Helical" evidence="7">
    <location>
        <begin position="732"/>
        <end position="752"/>
    </location>
</feature>
<dbReference type="Pfam" id="PF02687">
    <property type="entry name" value="FtsX"/>
    <property type="match status" value="1"/>
</dbReference>
<feature type="domain" description="ABC3 transporter permease C-terminal" evidence="8">
    <location>
        <begin position="54"/>
        <end position="162"/>
    </location>
</feature>
<evidence type="ECO:0000256" key="5">
    <source>
        <dbReference type="ARBA" id="ARBA00023136"/>
    </source>
</evidence>
<dbReference type="AlphaFoldDB" id="A0A6J6SMH2"/>
<keyword evidence="4 7" id="KW-1133">Transmembrane helix</keyword>
<feature type="transmembrane region" description="Helical" evidence="7">
    <location>
        <begin position="21"/>
        <end position="47"/>
    </location>
</feature>
<dbReference type="InterPro" id="IPR003838">
    <property type="entry name" value="ABC3_permease_C"/>
</dbReference>
<feature type="region of interest" description="Disordered" evidence="6">
    <location>
        <begin position="487"/>
        <end position="524"/>
    </location>
</feature>
<feature type="transmembrane region" description="Helical" evidence="7">
    <location>
        <begin position="53"/>
        <end position="73"/>
    </location>
</feature>
<dbReference type="EMBL" id="CAEZYQ010000005">
    <property type="protein sequence ID" value="CAB4736024.1"/>
    <property type="molecule type" value="Genomic_DNA"/>
</dbReference>
<reference evidence="9" key="1">
    <citation type="submission" date="2020-05" db="EMBL/GenBank/DDBJ databases">
        <authorList>
            <person name="Chiriac C."/>
            <person name="Salcher M."/>
            <person name="Ghai R."/>
            <person name="Kavagutti S V."/>
        </authorList>
    </citation>
    <scope>NUCLEOTIDE SEQUENCE</scope>
</reference>
<dbReference type="GO" id="GO:0005886">
    <property type="term" value="C:plasma membrane"/>
    <property type="evidence" value="ECO:0007669"/>
    <property type="project" value="UniProtKB-SubCell"/>
</dbReference>
<feature type="transmembrane region" description="Helical" evidence="7">
    <location>
        <begin position="182"/>
        <end position="199"/>
    </location>
</feature>
<evidence type="ECO:0000259" key="8">
    <source>
        <dbReference type="Pfam" id="PF02687"/>
    </source>
</evidence>
<gene>
    <name evidence="9" type="ORF">UFOPK2761_00908</name>
</gene>
<feature type="transmembrane region" description="Helical" evidence="7">
    <location>
        <begin position="265"/>
        <end position="285"/>
    </location>
</feature>
<evidence type="ECO:0000256" key="7">
    <source>
        <dbReference type="SAM" id="Phobius"/>
    </source>
</evidence>